<dbReference type="EMBL" id="CAJVQA010008391">
    <property type="protein sequence ID" value="CAG8670936.1"/>
    <property type="molecule type" value="Genomic_DNA"/>
</dbReference>
<feature type="region of interest" description="Disordered" evidence="1">
    <location>
        <begin position="126"/>
        <end position="151"/>
    </location>
</feature>
<keyword evidence="3" id="KW-1185">Reference proteome</keyword>
<accession>A0A9N9HF81</accession>
<organism evidence="2 3">
    <name type="scientific">Cetraspora pellucida</name>
    <dbReference type="NCBI Taxonomy" id="1433469"/>
    <lineage>
        <taxon>Eukaryota</taxon>
        <taxon>Fungi</taxon>
        <taxon>Fungi incertae sedis</taxon>
        <taxon>Mucoromycota</taxon>
        <taxon>Glomeromycotina</taxon>
        <taxon>Glomeromycetes</taxon>
        <taxon>Diversisporales</taxon>
        <taxon>Gigasporaceae</taxon>
        <taxon>Cetraspora</taxon>
    </lineage>
</organism>
<dbReference type="Proteomes" id="UP000789759">
    <property type="component" value="Unassembled WGS sequence"/>
</dbReference>
<proteinExistence type="predicted"/>
<name>A0A9N9HF81_9GLOM</name>
<gene>
    <name evidence="2" type="ORF">CPELLU_LOCUS10270</name>
</gene>
<sequence length="308" mass="35227">MSNIHSESESTDENTILPSEADSPKTITDLEDESASMNVIFEEIYPISSKCNQYKEATNYDTLLSDQLLKAQEPLYSDTVSTYCTTSITSPFTSILEPSILTEKKIDGHITRKVDVREAKRYSSDNESCSTFRDSSDNEANIHKRKKNKVSDNTIRTSFQRNLSSAIPISSTADNTKYKYRQPEVQSCSKYRTVIKFSKSNFEIRSYFVPGNEDWKKLNMSLYNLDLNKVSRSHKEAEIETSSSSDFSKTSNNSQFSNSSQISSKQKYFKPSENDWKRLQWSVDESNWNTNESLFVNTDDIVDMKLSA</sequence>
<feature type="compositionally biased region" description="Low complexity" evidence="1">
    <location>
        <begin position="241"/>
        <end position="266"/>
    </location>
</feature>
<evidence type="ECO:0000313" key="2">
    <source>
        <dbReference type="EMBL" id="CAG8670936.1"/>
    </source>
</evidence>
<comment type="caution">
    <text evidence="2">The sequence shown here is derived from an EMBL/GenBank/DDBJ whole genome shotgun (WGS) entry which is preliminary data.</text>
</comment>
<evidence type="ECO:0000256" key="1">
    <source>
        <dbReference type="SAM" id="MobiDB-lite"/>
    </source>
</evidence>
<dbReference type="OrthoDB" id="2427699at2759"/>
<reference evidence="2" key="1">
    <citation type="submission" date="2021-06" db="EMBL/GenBank/DDBJ databases">
        <authorList>
            <person name="Kallberg Y."/>
            <person name="Tangrot J."/>
            <person name="Rosling A."/>
        </authorList>
    </citation>
    <scope>NUCLEOTIDE SEQUENCE</scope>
    <source>
        <strain evidence="2">FL966</strain>
    </source>
</reference>
<dbReference type="AlphaFoldDB" id="A0A9N9HF81"/>
<evidence type="ECO:0000313" key="3">
    <source>
        <dbReference type="Proteomes" id="UP000789759"/>
    </source>
</evidence>
<feature type="region of interest" description="Disordered" evidence="1">
    <location>
        <begin position="1"/>
        <end position="26"/>
    </location>
</feature>
<protein>
    <submittedName>
        <fullName evidence="2">21480_t:CDS:1</fullName>
    </submittedName>
</protein>
<feature type="region of interest" description="Disordered" evidence="1">
    <location>
        <begin position="239"/>
        <end position="272"/>
    </location>
</feature>